<dbReference type="PANTHER" id="PTHR33077">
    <property type="entry name" value="PROTEIN TIFY 4A-RELATED-RELATED"/>
    <property type="match status" value="1"/>
</dbReference>
<dbReference type="AlphaFoldDB" id="A0A921UYN1"/>
<comment type="subcellular location">
    <subcellularLocation>
        <location evidence="4">Nucleus</location>
    </subcellularLocation>
</comment>
<comment type="function">
    <text evidence="4">Repressor of jasmonate responses.</text>
</comment>
<comment type="similarity">
    <text evidence="1 4">Belongs to the TIFY/JAZ family.</text>
</comment>
<evidence type="ECO:0000256" key="5">
    <source>
        <dbReference type="SAM" id="MobiDB-lite"/>
    </source>
</evidence>
<proteinExistence type="inferred from homology"/>
<evidence type="ECO:0000256" key="4">
    <source>
        <dbReference type="RuleBase" id="RU369065"/>
    </source>
</evidence>
<dbReference type="SMR" id="A0A921UYN1"/>
<keyword evidence="2 4" id="KW-1184">Jasmonic acid signaling pathway</keyword>
<comment type="caution">
    <text evidence="7">The sequence shown here is derived from an EMBL/GenBank/DDBJ whole genome shotgun (WGS) entry which is preliminary data.</text>
</comment>
<gene>
    <name evidence="7" type="ORF">BDA96_01G274900</name>
</gene>
<feature type="region of interest" description="Disordered" evidence="5">
    <location>
        <begin position="183"/>
        <end position="226"/>
    </location>
</feature>
<sequence length="226" mass="24298">MAASGSRNNRFGITCARLRQFMMEQNHRQLRMGDLVVGSSSFQRPLQLTPVPVATGPAGSWDTGATTLSLFPAGTGTEVIRPEETKATLTIFYKGQVATFHNFPADRAKDLLQMAGSVTGKAPEKGFLQMADSVTGKAPEKGVMMTAVPGKAETSDEPADAGAGMPPIARKLTLQRFLRKRKNRIAGTDDDGDHNEDALPWKKRDSAGTGNNPAEDAPDDASWLRL</sequence>
<dbReference type="PANTHER" id="PTHR33077:SF73">
    <property type="entry name" value="PROTEIN TIFY"/>
    <property type="match status" value="1"/>
</dbReference>
<keyword evidence="3" id="KW-0832">Ubl conjugation</keyword>
<dbReference type="Pfam" id="PF09425">
    <property type="entry name" value="Jas_motif"/>
    <property type="match status" value="1"/>
</dbReference>
<evidence type="ECO:0000256" key="1">
    <source>
        <dbReference type="ARBA" id="ARBA00008614"/>
    </source>
</evidence>
<dbReference type="GO" id="GO:2000022">
    <property type="term" value="P:regulation of jasmonic acid mediated signaling pathway"/>
    <property type="evidence" value="ECO:0007669"/>
    <property type="project" value="UniProtKB-UniRule"/>
</dbReference>
<dbReference type="PROSITE" id="PS51320">
    <property type="entry name" value="TIFY"/>
    <property type="match status" value="1"/>
</dbReference>
<dbReference type="Pfam" id="PF06200">
    <property type="entry name" value="tify"/>
    <property type="match status" value="1"/>
</dbReference>
<keyword evidence="4" id="KW-0539">Nucleus</keyword>
<dbReference type="InterPro" id="IPR040390">
    <property type="entry name" value="TIFY/JAZ"/>
</dbReference>
<evidence type="ECO:0000256" key="2">
    <source>
        <dbReference type="ARBA" id="ARBA00022819"/>
    </source>
</evidence>
<comment type="domain">
    <text evidence="4">The jas domain is required for interaction with COI1.</text>
</comment>
<dbReference type="Gramene" id="EER91683">
    <property type="protein sequence ID" value="EER91683"/>
    <property type="gene ID" value="SORBI_3001G259300"/>
</dbReference>
<evidence type="ECO:0000313" key="8">
    <source>
        <dbReference type="Proteomes" id="UP000807115"/>
    </source>
</evidence>
<accession>A0A921UYN1</accession>
<protein>
    <recommendedName>
        <fullName evidence="4">Protein TIFY</fullName>
    </recommendedName>
    <alternativeName>
        <fullName evidence="4">Jasmonate ZIM domain-containing protein</fullName>
    </alternativeName>
</protein>
<reference evidence="7" key="1">
    <citation type="journal article" date="2019" name="BMC Genomics">
        <title>A new reference genome for Sorghum bicolor reveals high levels of sequence similarity between sweet and grain genotypes: implications for the genetics of sugar metabolism.</title>
        <authorList>
            <person name="Cooper E.A."/>
            <person name="Brenton Z.W."/>
            <person name="Flinn B.S."/>
            <person name="Jenkins J."/>
            <person name="Shu S."/>
            <person name="Flowers D."/>
            <person name="Luo F."/>
            <person name="Wang Y."/>
            <person name="Xia P."/>
            <person name="Barry K."/>
            <person name="Daum C."/>
            <person name="Lipzen A."/>
            <person name="Yoshinaga Y."/>
            <person name="Schmutz J."/>
            <person name="Saski C."/>
            <person name="Vermerris W."/>
            <person name="Kresovich S."/>
        </authorList>
    </citation>
    <scope>NUCLEOTIDE SEQUENCE</scope>
</reference>
<dbReference type="Proteomes" id="UP000807115">
    <property type="component" value="Chromosome 1"/>
</dbReference>
<dbReference type="OMA" id="GGEPWED"/>
<dbReference type="OrthoDB" id="606362at2759"/>
<dbReference type="GO" id="GO:0031347">
    <property type="term" value="P:regulation of defense response"/>
    <property type="evidence" value="ECO:0007669"/>
    <property type="project" value="UniProtKB-UniRule"/>
</dbReference>
<evidence type="ECO:0000259" key="6">
    <source>
        <dbReference type="PROSITE" id="PS51320"/>
    </source>
</evidence>
<dbReference type="SMART" id="SM00979">
    <property type="entry name" value="TIFY"/>
    <property type="match status" value="1"/>
</dbReference>
<dbReference type="GO" id="GO:0005634">
    <property type="term" value="C:nucleus"/>
    <property type="evidence" value="ECO:0007669"/>
    <property type="project" value="UniProtKB-SubCell"/>
</dbReference>
<name>A0A921UYN1_SORBI</name>
<dbReference type="InterPro" id="IPR018467">
    <property type="entry name" value="CCT_CS"/>
</dbReference>
<feature type="domain" description="Tify" evidence="6">
    <location>
        <begin position="82"/>
        <end position="117"/>
    </location>
</feature>
<dbReference type="KEGG" id="sbi:8062785"/>
<feature type="compositionally biased region" description="Basic and acidic residues" evidence="5">
    <location>
        <begin position="195"/>
        <end position="206"/>
    </location>
</feature>
<evidence type="ECO:0000313" key="7">
    <source>
        <dbReference type="EMBL" id="KAG0549669.1"/>
    </source>
</evidence>
<dbReference type="InterPro" id="IPR010399">
    <property type="entry name" value="Tify_dom"/>
</dbReference>
<dbReference type="EMBL" id="CM027680">
    <property type="protein sequence ID" value="KAG0549669.1"/>
    <property type="molecule type" value="Genomic_DNA"/>
</dbReference>
<organism evidence="7 8">
    <name type="scientific">Sorghum bicolor</name>
    <name type="common">Sorghum</name>
    <name type="synonym">Sorghum vulgare</name>
    <dbReference type="NCBI Taxonomy" id="4558"/>
    <lineage>
        <taxon>Eukaryota</taxon>
        <taxon>Viridiplantae</taxon>
        <taxon>Streptophyta</taxon>
        <taxon>Embryophyta</taxon>
        <taxon>Tracheophyta</taxon>
        <taxon>Spermatophyta</taxon>
        <taxon>Magnoliopsida</taxon>
        <taxon>Liliopsida</taxon>
        <taxon>Poales</taxon>
        <taxon>Poaceae</taxon>
        <taxon>PACMAD clade</taxon>
        <taxon>Panicoideae</taxon>
        <taxon>Andropogonodae</taxon>
        <taxon>Andropogoneae</taxon>
        <taxon>Sorghinae</taxon>
        <taxon>Sorghum</taxon>
    </lineage>
</organism>
<reference evidence="7" key="2">
    <citation type="submission" date="2020-10" db="EMBL/GenBank/DDBJ databases">
        <authorList>
            <person name="Cooper E.A."/>
            <person name="Brenton Z.W."/>
            <person name="Flinn B.S."/>
            <person name="Jenkins J."/>
            <person name="Shu S."/>
            <person name="Flowers D."/>
            <person name="Luo F."/>
            <person name="Wang Y."/>
            <person name="Xia P."/>
            <person name="Barry K."/>
            <person name="Daum C."/>
            <person name="Lipzen A."/>
            <person name="Yoshinaga Y."/>
            <person name="Schmutz J."/>
            <person name="Saski C."/>
            <person name="Vermerris W."/>
            <person name="Kresovich S."/>
        </authorList>
    </citation>
    <scope>NUCLEOTIDE SEQUENCE</scope>
</reference>
<dbReference type="GO" id="GO:0009611">
    <property type="term" value="P:response to wounding"/>
    <property type="evidence" value="ECO:0007669"/>
    <property type="project" value="UniProtKB-UniRule"/>
</dbReference>
<evidence type="ECO:0000256" key="3">
    <source>
        <dbReference type="ARBA" id="ARBA00022843"/>
    </source>
</evidence>